<evidence type="ECO:0000259" key="9">
    <source>
        <dbReference type="Pfam" id="PF02706"/>
    </source>
</evidence>
<accession>A0ABR7F3P0</accession>
<keyword evidence="3" id="KW-1003">Cell membrane</keyword>
<comment type="caution">
    <text evidence="10">The sequence shown here is derived from an EMBL/GenBank/DDBJ whole genome shotgun (WGS) entry which is preliminary data.</text>
</comment>
<evidence type="ECO:0000256" key="7">
    <source>
        <dbReference type="SAM" id="MobiDB-lite"/>
    </source>
</evidence>
<evidence type="ECO:0000256" key="2">
    <source>
        <dbReference type="ARBA" id="ARBA00006683"/>
    </source>
</evidence>
<evidence type="ECO:0000313" key="10">
    <source>
        <dbReference type="EMBL" id="MBC5668223.1"/>
    </source>
</evidence>
<reference evidence="10 11" key="1">
    <citation type="submission" date="2020-08" db="EMBL/GenBank/DDBJ databases">
        <title>Genome public.</title>
        <authorList>
            <person name="Liu C."/>
            <person name="Sun Q."/>
        </authorList>
    </citation>
    <scope>NUCLEOTIDE SEQUENCE [LARGE SCALE GENOMIC DNA]</scope>
    <source>
        <strain evidence="10 11">BX4</strain>
    </source>
</reference>
<feature type="compositionally biased region" description="Basic and acidic residues" evidence="7">
    <location>
        <begin position="285"/>
        <end position="306"/>
    </location>
</feature>
<feature type="transmembrane region" description="Helical" evidence="8">
    <location>
        <begin position="211"/>
        <end position="231"/>
    </location>
</feature>
<keyword evidence="10" id="KW-0808">Transferase</keyword>
<feature type="transmembrane region" description="Helical" evidence="8">
    <location>
        <begin position="51"/>
        <end position="73"/>
    </location>
</feature>
<evidence type="ECO:0000313" key="11">
    <source>
        <dbReference type="Proteomes" id="UP000597877"/>
    </source>
</evidence>
<keyword evidence="4 8" id="KW-0812">Transmembrane</keyword>
<sequence length="306" mass="34322">MDNRMENRFGNKVDGQPGYNTFYPNGIESDEMKNEIEIDVRSLFATILNRLFVIILIGILVGGVAFVYTKFFISPQYVATTKVYILSKQDPNQKTLTTSDIAFASYLAKDYETLLTTRPVLQEVKKELNLDMSTDELEKMITVNVETDTRIMEISVTNTDPKLAKKIADKVREVANERLKVIMDDLEPVRSVDEAELPTTPASPNVKRNTMMGFIAGFGISLLVVIILFILDDTIKTPDDIEKRLGVSVLAAIPLKSEESSRRSSYGYGYGSSAPKDKKKKKKEKKSDKVAAKNKDLVQDKSQGKE</sequence>
<gene>
    <name evidence="10" type="ORF">H8S00_09530</name>
</gene>
<keyword evidence="5 8" id="KW-1133">Transmembrane helix</keyword>
<feature type="region of interest" description="Disordered" evidence="7">
    <location>
        <begin position="258"/>
        <end position="306"/>
    </location>
</feature>
<protein>
    <submittedName>
        <fullName evidence="10">Protein-tyrosine kinase</fullName>
    </submittedName>
</protein>
<dbReference type="GO" id="GO:0004713">
    <property type="term" value="F:protein tyrosine kinase activity"/>
    <property type="evidence" value="ECO:0007669"/>
    <property type="project" value="UniProtKB-KW"/>
</dbReference>
<feature type="domain" description="Polysaccharide chain length determinant N-terminal" evidence="9">
    <location>
        <begin position="37"/>
        <end position="128"/>
    </location>
</feature>
<dbReference type="EMBL" id="JACOOZ010000006">
    <property type="protein sequence ID" value="MBC5668223.1"/>
    <property type="molecule type" value="Genomic_DNA"/>
</dbReference>
<comment type="subcellular location">
    <subcellularLocation>
        <location evidence="1">Cell membrane</location>
        <topology evidence="1">Multi-pass membrane protein</topology>
    </subcellularLocation>
</comment>
<organism evidence="10 11">
    <name type="scientific">Eubacterium segne</name>
    <dbReference type="NCBI Taxonomy" id="2763045"/>
    <lineage>
        <taxon>Bacteria</taxon>
        <taxon>Bacillati</taxon>
        <taxon>Bacillota</taxon>
        <taxon>Clostridia</taxon>
        <taxon>Eubacteriales</taxon>
        <taxon>Eubacteriaceae</taxon>
        <taxon>Eubacterium</taxon>
    </lineage>
</organism>
<name>A0ABR7F3P0_9FIRM</name>
<dbReference type="RefSeq" id="WP_186840473.1">
    <property type="nucleotide sequence ID" value="NZ_JACOOZ010000006.1"/>
</dbReference>
<comment type="similarity">
    <text evidence="2">Belongs to the CpsC/CapA family.</text>
</comment>
<evidence type="ECO:0000256" key="3">
    <source>
        <dbReference type="ARBA" id="ARBA00022475"/>
    </source>
</evidence>
<evidence type="ECO:0000256" key="1">
    <source>
        <dbReference type="ARBA" id="ARBA00004651"/>
    </source>
</evidence>
<proteinExistence type="inferred from homology"/>
<keyword evidence="11" id="KW-1185">Reference proteome</keyword>
<evidence type="ECO:0000256" key="6">
    <source>
        <dbReference type="ARBA" id="ARBA00023136"/>
    </source>
</evidence>
<keyword evidence="10" id="KW-0418">Kinase</keyword>
<evidence type="ECO:0000256" key="8">
    <source>
        <dbReference type="SAM" id="Phobius"/>
    </source>
</evidence>
<feature type="compositionally biased region" description="Low complexity" evidence="7">
    <location>
        <begin position="263"/>
        <end position="274"/>
    </location>
</feature>
<keyword evidence="6 8" id="KW-0472">Membrane</keyword>
<keyword evidence="10" id="KW-0829">Tyrosine-protein kinase</keyword>
<dbReference type="Pfam" id="PF02706">
    <property type="entry name" value="Wzz"/>
    <property type="match status" value="1"/>
</dbReference>
<evidence type="ECO:0000256" key="4">
    <source>
        <dbReference type="ARBA" id="ARBA00022692"/>
    </source>
</evidence>
<dbReference type="PANTHER" id="PTHR32309:SF13">
    <property type="entry name" value="FERRIC ENTEROBACTIN TRANSPORT PROTEIN FEPE"/>
    <property type="match status" value="1"/>
</dbReference>
<dbReference type="InterPro" id="IPR003856">
    <property type="entry name" value="LPS_length_determ_N"/>
</dbReference>
<dbReference type="InterPro" id="IPR050445">
    <property type="entry name" value="Bact_polysacc_biosynth/exp"/>
</dbReference>
<dbReference type="PANTHER" id="PTHR32309">
    <property type="entry name" value="TYROSINE-PROTEIN KINASE"/>
    <property type="match status" value="1"/>
</dbReference>
<dbReference type="Proteomes" id="UP000597877">
    <property type="component" value="Unassembled WGS sequence"/>
</dbReference>
<evidence type="ECO:0000256" key="5">
    <source>
        <dbReference type="ARBA" id="ARBA00022989"/>
    </source>
</evidence>